<dbReference type="AlphaFoldDB" id="A0A0N7M1J3"/>
<evidence type="ECO:0000313" key="2">
    <source>
        <dbReference type="Proteomes" id="UP000051681"/>
    </source>
</evidence>
<dbReference type="Proteomes" id="UP000051681">
    <property type="component" value="Unassembled WGS sequence"/>
</dbReference>
<dbReference type="RefSeq" id="WP_058317625.1">
    <property type="nucleotide sequence ID" value="NZ_CYSF01000005.1"/>
</dbReference>
<organism evidence="1 2">
    <name type="scientific">Thalassovita mediterranea</name>
    <dbReference type="NCBI Taxonomy" id="340021"/>
    <lineage>
        <taxon>Bacteria</taxon>
        <taxon>Pseudomonadati</taxon>
        <taxon>Pseudomonadota</taxon>
        <taxon>Alphaproteobacteria</taxon>
        <taxon>Rhodobacterales</taxon>
        <taxon>Roseobacteraceae</taxon>
        <taxon>Thalassovita</taxon>
    </lineage>
</organism>
<dbReference type="InterPro" id="IPR011009">
    <property type="entry name" value="Kinase-like_dom_sf"/>
</dbReference>
<proteinExistence type="predicted"/>
<evidence type="ECO:0008006" key="3">
    <source>
        <dbReference type="Google" id="ProtNLM"/>
    </source>
</evidence>
<protein>
    <recommendedName>
        <fullName evidence="3">Aminoglycoside phosphotransferase domain-containing protein</fullName>
    </recommendedName>
</protein>
<dbReference type="EMBL" id="CYSF01000005">
    <property type="protein sequence ID" value="CUH83467.1"/>
    <property type="molecule type" value="Genomic_DNA"/>
</dbReference>
<dbReference type="OrthoDB" id="5621369at2"/>
<accession>A0A0N7M1J3</accession>
<gene>
    <name evidence="1" type="ORF">TM5383_00657</name>
</gene>
<reference evidence="1 2" key="1">
    <citation type="submission" date="2015-09" db="EMBL/GenBank/DDBJ databases">
        <authorList>
            <consortium name="Swine Surveillance"/>
        </authorList>
    </citation>
    <scope>NUCLEOTIDE SEQUENCE [LARGE SCALE GENOMIC DNA]</scope>
    <source>
        <strain evidence="1 2">CECT 8383</strain>
    </source>
</reference>
<keyword evidence="2" id="KW-1185">Reference proteome</keyword>
<evidence type="ECO:0000313" key="1">
    <source>
        <dbReference type="EMBL" id="CUH83467.1"/>
    </source>
</evidence>
<name>A0A0N7M1J3_9RHOB</name>
<dbReference type="SUPFAM" id="SSF56112">
    <property type="entry name" value="Protein kinase-like (PK-like)"/>
    <property type="match status" value="1"/>
</dbReference>
<sequence>MTNTALHTPTPPAPIRDATPQVAEVAGVSVDHVINVVEATLGETVIKVACPGGRDRAVFRIYTGTQTVIASCRDYENGAKREARILQHLAPLTDHFPQIIADRDGILVQTDMGDVTVAQDMRNTDTAGRIELMDRAISSVFGYQMDIGHPFPQAEVPVLFEHRKDLGYFVDGPWRTAGVFGVRLPNYDRDAVARHFLPTNACFLKWDNRFANAALSPNGTMGWFDFEDSCLGAGYEDLAWLAADEYPALAFDQIYPLFERQVREHHGIAADLILRRFHIMTTLLIALRTRRIGRHLSKKGKWFTLDEIYRSDRVGAHPTMMQALLKRGQAFAELERETKPLVVMFQDIEARLAGARVS</sequence>